<evidence type="ECO:0000313" key="1">
    <source>
        <dbReference type="Ensembl" id="ENSCMIP00000021599.1"/>
    </source>
</evidence>
<keyword evidence="2" id="KW-1185">Reference proteome</keyword>
<reference evidence="2" key="1">
    <citation type="journal article" date="2006" name="Science">
        <title>Ancient noncoding elements conserved in the human genome.</title>
        <authorList>
            <person name="Venkatesh B."/>
            <person name="Kirkness E.F."/>
            <person name="Loh Y.H."/>
            <person name="Halpern A.L."/>
            <person name="Lee A.P."/>
            <person name="Johnson J."/>
            <person name="Dandona N."/>
            <person name="Viswanathan L.D."/>
            <person name="Tay A."/>
            <person name="Venter J.C."/>
            <person name="Strausberg R.L."/>
            <person name="Brenner S."/>
        </authorList>
    </citation>
    <scope>NUCLEOTIDE SEQUENCE [LARGE SCALE GENOMIC DNA]</scope>
</reference>
<dbReference type="Pfam" id="PF17825">
    <property type="entry name" value="DUF5587"/>
    <property type="match status" value="1"/>
</dbReference>
<reference evidence="2" key="3">
    <citation type="journal article" date="2014" name="Nature">
        <title>Elephant shark genome provides unique insights into gnathostome evolution.</title>
        <authorList>
            <consortium name="International Elephant Shark Genome Sequencing Consortium"/>
            <person name="Venkatesh B."/>
            <person name="Lee A.P."/>
            <person name="Ravi V."/>
            <person name="Maurya A.K."/>
            <person name="Lian M.M."/>
            <person name="Swann J.B."/>
            <person name="Ohta Y."/>
            <person name="Flajnik M.F."/>
            <person name="Sutoh Y."/>
            <person name="Kasahara M."/>
            <person name="Hoon S."/>
            <person name="Gangu V."/>
            <person name="Roy S.W."/>
            <person name="Irimia M."/>
            <person name="Korzh V."/>
            <person name="Kondrychyn I."/>
            <person name="Lim Z.W."/>
            <person name="Tay B.H."/>
            <person name="Tohari S."/>
            <person name="Kong K.W."/>
            <person name="Ho S."/>
            <person name="Lorente-Galdos B."/>
            <person name="Quilez J."/>
            <person name="Marques-Bonet T."/>
            <person name="Raney B.J."/>
            <person name="Ingham P.W."/>
            <person name="Tay A."/>
            <person name="Hillier L.W."/>
            <person name="Minx P."/>
            <person name="Boehm T."/>
            <person name="Wilson R.K."/>
            <person name="Brenner S."/>
            <person name="Warren W.C."/>
        </authorList>
    </citation>
    <scope>NUCLEOTIDE SEQUENCE [LARGE SCALE GENOMIC DNA]</scope>
</reference>
<proteinExistence type="predicted"/>
<organism evidence="1 2">
    <name type="scientific">Callorhinchus milii</name>
    <name type="common">Ghost shark</name>
    <dbReference type="NCBI Taxonomy" id="7868"/>
    <lineage>
        <taxon>Eukaryota</taxon>
        <taxon>Metazoa</taxon>
        <taxon>Chordata</taxon>
        <taxon>Craniata</taxon>
        <taxon>Vertebrata</taxon>
        <taxon>Chondrichthyes</taxon>
        <taxon>Holocephali</taxon>
        <taxon>Chimaeriformes</taxon>
        <taxon>Callorhinchidae</taxon>
        <taxon>Callorhinchus</taxon>
    </lineage>
</organism>
<protein>
    <submittedName>
        <fullName evidence="1">Uncharacterized protein</fullName>
    </submittedName>
</protein>
<dbReference type="InterPro" id="IPR039991">
    <property type="entry name" value="SHOC1"/>
</dbReference>
<accession>A0A4W3ILD2</accession>
<evidence type="ECO:0000313" key="2">
    <source>
        <dbReference type="Proteomes" id="UP000314986"/>
    </source>
</evidence>
<dbReference type="GO" id="GO:0016887">
    <property type="term" value="F:ATP hydrolysis activity"/>
    <property type="evidence" value="ECO:0007669"/>
    <property type="project" value="InterPro"/>
</dbReference>
<reference evidence="1" key="5">
    <citation type="submission" date="2025-09" db="UniProtKB">
        <authorList>
            <consortium name="Ensembl"/>
        </authorList>
    </citation>
    <scope>IDENTIFICATION</scope>
</reference>
<dbReference type="PANTHER" id="PTHR35668">
    <property type="entry name" value="PROTEIN SHORTAGE IN CHIASMATA 1 ORTHOLOG"/>
    <property type="match status" value="1"/>
</dbReference>
<reference evidence="2" key="2">
    <citation type="journal article" date="2007" name="PLoS Biol.">
        <title>Survey sequencing and comparative analysis of the elephant shark (Callorhinchus milii) genome.</title>
        <authorList>
            <person name="Venkatesh B."/>
            <person name="Kirkness E.F."/>
            <person name="Loh Y.H."/>
            <person name="Halpern A.L."/>
            <person name="Lee A.P."/>
            <person name="Johnson J."/>
            <person name="Dandona N."/>
            <person name="Viswanathan L.D."/>
            <person name="Tay A."/>
            <person name="Venter J.C."/>
            <person name="Strausberg R.L."/>
            <person name="Brenner S."/>
        </authorList>
    </citation>
    <scope>NUCLEOTIDE SEQUENCE [LARGE SCALE GENOMIC DNA]</scope>
</reference>
<dbReference type="GO" id="GO:0000712">
    <property type="term" value="P:resolution of meiotic recombination intermediates"/>
    <property type="evidence" value="ECO:0007669"/>
    <property type="project" value="InterPro"/>
</dbReference>
<dbReference type="GO" id="GO:0003697">
    <property type="term" value="F:single-stranded DNA binding"/>
    <property type="evidence" value="ECO:0007669"/>
    <property type="project" value="TreeGrafter"/>
</dbReference>
<reference evidence="1" key="4">
    <citation type="submission" date="2025-08" db="UniProtKB">
        <authorList>
            <consortium name="Ensembl"/>
        </authorList>
    </citation>
    <scope>IDENTIFICATION</scope>
</reference>
<dbReference type="AlphaFoldDB" id="A0A4W3ILD2"/>
<dbReference type="Proteomes" id="UP000314986">
    <property type="component" value="Unassembled WGS sequence"/>
</dbReference>
<name>A0A4W3ILD2_CALMI</name>
<dbReference type="PANTHER" id="PTHR35668:SF1">
    <property type="entry name" value="PROTEIN SHORTAGE IN CHIASMATA 1 ORTHOLOG"/>
    <property type="match status" value="1"/>
</dbReference>
<dbReference type="Ensembl" id="ENSCMIT00000021984.1">
    <property type="protein sequence ID" value="ENSCMIP00000021599.1"/>
    <property type="gene ID" value="ENSCMIG00000009827.1"/>
</dbReference>
<dbReference type="GO" id="GO:0000794">
    <property type="term" value="C:condensed nuclear chromosome"/>
    <property type="evidence" value="ECO:0007669"/>
    <property type="project" value="InterPro"/>
</dbReference>
<sequence length="167" mass="19323">MFFSFLLTASQCQAYYLLEATAIPVLKNLKSCVAPMVVARTFTELSFDHSRFFMKQQEKVVSDSVEQGRSDQKEVQLYKHAALLHLLVTVRDLLMMCDLDTAIDISLGLVKSVHLFASHNHLFVYLIIVFIQSQRNVCQHFGFLFRRYLEETTNCSIHQSEKTRKKP</sequence>